<accession>S4NXG6</accession>
<dbReference type="EMBL" id="GAIX01012177">
    <property type="protein sequence ID" value="JAA80383.1"/>
    <property type="molecule type" value="Transcribed_RNA"/>
</dbReference>
<sequence length="82" mass="9426">MLIDVNFESLEDKTWRELEMVKQDSLDTRNEKIVSKSTIGPAQKQRSSLLLTCKTVTRQCGLVSATRHSMRACRLITSFAHW</sequence>
<dbReference type="AlphaFoldDB" id="S4NXG6"/>
<organism evidence="1">
    <name type="scientific">Pararge aegeria</name>
    <name type="common">speckled wood butterfly</name>
    <dbReference type="NCBI Taxonomy" id="116150"/>
    <lineage>
        <taxon>Eukaryota</taxon>
        <taxon>Metazoa</taxon>
        <taxon>Ecdysozoa</taxon>
        <taxon>Arthropoda</taxon>
        <taxon>Hexapoda</taxon>
        <taxon>Insecta</taxon>
        <taxon>Pterygota</taxon>
        <taxon>Neoptera</taxon>
        <taxon>Endopterygota</taxon>
        <taxon>Lepidoptera</taxon>
        <taxon>Glossata</taxon>
        <taxon>Ditrysia</taxon>
        <taxon>Papilionoidea</taxon>
        <taxon>Nymphalidae</taxon>
        <taxon>Satyrinae</taxon>
        <taxon>Satyrini</taxon>
        <taxon>Parargina</taxon>
        <taxon>Pararge</taxon>
    </lineage>
</organism>
<name>S4NXG6_9NEOP</name>
<proteinExistence type="predicted"/>
<protein>
    <submittedName>
        <fullName evidence="1">Uncharacterized protein</fullName>
    </submittedName>
</protein>
<reference evidence="1" key="1">
    <citation type="journal article" date="2013" name="BMC Genomics">
        <title>Unscrambling butterfly oogenesis.</title>
        <authorList>
            <person name="Carter J.M."/>
            <person name="Baker S.C."/>
            <person name="Pink R."/>
            <person name="Carter D.R."/>
            <person name="Collins A."/>
            <person name="Tomlin J."/>
            <person name="Gibbs M."/>
            <person name="Breuker C.J."/>
        </authorList>
    </citation>
    <scope>NUCLEOTIDE SEQUENCE</scope>
    <source>
        <tissue evidence="1">Ovary</tissue>
    </source>
</reference>
<evidence type="ECO:0000313" key="1">
    <source>
        <dbReference type="EMBL" id="JAA80383.1"/>
    </source>
</evidence>
<reference evidence="1" key="2">
    <citation type="submission" date="2013-05" db="EMBL/GenBank/DDBJ databases">
        <authorList>
            <person name="Carter J.-M."/>
            <person name="Baker S.C."/>
            <person name="Pink R."/>
            <person name="Carter D.R.F."/>
            <person name="Collins A."/>
            <person name="Tomlin J."/>
            <person name="Gibbs M."/>
            <person name="Breuker C.J."/>
        </authorList>
    </citation>
    <scope>NUCLEOTIDE SEQUENCE</scope>
    <source>
        <tissue evidence="1">Ovary</tissue>
    </source>
</reference>